<name>A0ABS8VIT3_DATST</name>
<dbReference type="EMBL" id="JACEIK010004867">
    <property type="protein sequence ID" value="MCD9646624.1"/>
    <property type="molecule type" value="Genomic_DNA"/>
</dbReference>
<evidence type="ECO:0000313" key="2">
    <source>
        <dbReference type="Proteomes" id="UP000823775"/>
    </source>
</evidence>
<gene>
    <name evidence="1" type="ORF">HAX54_036625</name>
</gene>
<accession>A0ABS8VIT3</accession>
<evidence type="ECO:0000313" key="1">
    <source>
        <dbReference type="EMBL" id="MCD9646624.1"/>
    </source>
</evidence>
<dbReference type="Proteomes" id="UP000823775">
    <property type="component" value="Unassembled WGS sequence"/>
</dbReference>
<proteinExistence type="predicted"/>
<organism evidence="1 2">
    <name type="scientific">Datura stramonium</name>
    <name type="common">Jimsonweed</name>
    <name type="synonym">Common thornapple</name>
    <dbReference type="NCBI Taxonomy" id="4076"/>
    <lineage>
        <taxon>Eukaryota</taxon>
        <taxon>Viridiplantae</taxon>
        <taxon>Streptophyta</taxon>
        <taxon>Embryophyta</taxon>
        <taxon>Tracheophyta</taxon>
        <taxon>Spermatophyta</taxon>
        <taxon>Magnoliopsida</taxon>
        <taxon>eudicotyledons</taxon>
        <taxon>Gunneridae</taxon>
        <taxon>Pentapetalae</taxon>
        <taxon>asterids</taxon>
        <taxon>lamiids</taxon>
        <taxon>Solanales</taxon>
        <taxon>Solanaceae</taxon>
        <taxon>Solanoideae</taxon>
        <taxon>Datureae</taxon>
        <taxon>Datura</taxon>
    </lineage>
</organism>
<protein>
    <submittedName>
        <fullName evidence="1">Uncharacterized protein</fullName>
    </submittedName>
</protein>
<comment type="caution">
    <text evidence="1">The sequence shown here is derived from an EMBL/GenBank/DDBJ whole genome shotgun (WGS) entry which is preliminary data.</text>
</comment>
<reference evidence="1 2" key="1">
    <citation type="journal article" date="2021" name="BMC Genomics">
        <title>Datura genome reveals duplications of psychoactive alkaloid biosynthetic genes and high mutation rate following tissue culture.</title>
        <authorList>
            <person name="Rajewski A."/>
            <person name="Carter-House D."/>
            <person name="Stajich J."/>
            <person name="Litt A."/>
        </authorList>
    </citation>
    <scope>NUCLEOTIDE SEQUENCE [LARGE SCALE GENOMIC DNA]</scope>
    <source>
        <strain evidence="1">AR-01</strain>
    </source>
</reference>
<keyword evidence="2" id="KW-1185">Reference proteome</keyword>
<sequence>MSYFLDCPCCSLGYRSRFHSILLDIEATDPSDLEAVLLHCYSPQLLCHNNLILNICLFVDWVSKLDNHDLGLHRPPYPVAVLAGGLLLSMSAAGKLSCELGVTADVVDCSSD</sequence>